<gene>
    <name evidence="1" type="ORF">Cfor_00739</name>
</gene>
<dbReference type="OrthoDB" id="8192496at2759"/>
<dbReference type="InParanoid" id="A0A6L2Q720"/>
<accession>A0A6L2Q720</accession>
<organism evidence="1 2">
    <name type="scientific">Coptotermes formosanus</name>
    <name type="common">Formosan subterranean termite</name>
    <dbReference type="NCBI Taxonomy" id="36987"/>
    <lineage>
        <taxon>Eukaryota</taxon>
        <taxon>Metazoa</taxon>
        <taxon>Ecdysozoa</taxon>
        <taxon>Arthropoda</taxon>
        <taxon>Hexapoda</taxon>
        <taxon>Insecta</taxon>
        <taxon>Pterygota</taxon>
        <taxon>Neoptera</taxon>
        <taxon>Polyneoptera</taxon>
        <taxon>Dictyoptera</taxon>
        <taxon>Blattodea</taxon>
        <taxon>Blattoidea</taxon>
        <taxon>Termitoidae</taxon>
        <taxon>Rhinotermitidae</taxon>
        <taxon>Coptotermes</taxon>
    </lineage>
</organism>
<dbReference type="GO" id="GO:0003676">
    <property type="term" value="F:nucleic acid binding"/>
    <property type="evidence" value="ECO:0007669"/>
    <property type="project" value="InterPro"/>
</dbReference>
<comment type="caution">
    <text evidence="1">The sequence shown here is derived from an EMBL/GenBank/DDBJ whole genome shotgun (WGS) entry which is preliminary data.</text>
</comment>
<dbReference type="InterPro" id="IPR036397">
    <property type="entry name" value="RNaseH_sf"/>
</dbReference>
<feature type="non-terminal residue" evidence="1">
    <location>
        <position position="252"/>
    </location>
</feature>
<evidence type="ECO:0000313" key="2">
    <source>
        <dbReference type="Proteomes" id="UP000502823"/>
    </source>
</evidence>
<name>A0A6L2Q720_COPFO</name>
<dbReference type="PANTHER" id="PTHR47326">
    <property type="entry name" value="TRANSPOSABLE ELEMENT TC3 TRANSPOSASE-LIKE PROTEIN"/>
    <property type="match status" value="1"/>
</dbReference>
<dbReference type="Proteomes" id="UP000502823">
    <property type="component" value="Unassembled WGS sequence"/>
</dbReference>
<dbReference type="PANTHER" id="PTHR47326:SF1">
    <property type="entry name" value="HTH PSQ-TYPE DOMAIN-CONTAINING PROTEIN"/>
    <property type="match status" value="1"/>
</dbReference>
<sequence>MARVRYTIQEYVYLVQMNFKYESAIKCRRKFRCQLLGEPLPSRQTIQYLVNKLTTGSLVDKKPDKKGTVLTEEKLEEIGARLETSARKSLRRLAQACFESNCTKVTKLLTLRPYKTTVDHSLRFSLRGEVNSQNNKYRSAENPRLIHEFPLRDGKICLACDECTPIYFNERANADRCVKNILRPFLAELTEGEKLYCYFQQDSAIDPTAHVSLEALRKVFDGLVISRGLWPPRSPDLTPCDFYLWESLKDKV</sequence>
<dbReference type="Gene3D" id="3.30.420.10">
    <property type="entry name" value="Ribonuclease H-like superfamily/Ribonuclease H"/>
    <property type="match status" value="1"/>
</dbReference>
<proteinExistence type="predicted"/>
<evidence type="ECO:0000313" key="1">
    <source>
        <dbReference type="EMBL" id="GFG37627.1"/>
    </source>
</evidence>
<keyword evidence="2" id="KW-1185">Reference proteome</keyword>
<dbReference type="AlphaFoldDB" id="A0A6L2Q720"/>
<reference evidence="2" key="1">
    <citation type="submission" date="2020-01" db="EMBL/GenBank/DDBJ databases">
        <title>Draft genome sequence of the Termite Coptotermes fromosanus.</title>
        <authorList>
            <person name="Itakura S."/>
            <person name="Yosikawa Y."/>
            <person name="Umezawa K."/>
        </authorList>
    </citation>
    <scope>NUCLEOTIDE SEQUENCE [LARGE SCALE GENOMIC DNA]</scope>
</reference>
<protein>
    <submittedName>
        <fullName evidence="1">Uncharacterized protein</fullName>
    </submittedName>
</protein>
<dbReference type="EMBL" id="BLKM01012791">
    <property type="protein sequence ID" value="GFG37627.1"/>
    <property type="molecule type" value="Genomic_DNA"/>
</dbReference>